<protein>
    <submittedName>
        <fullName evidence="1">Uncharacterized protein</fullName>
    </submittedName>
</protein>
<gene>
    <name evidence="1" type="ORF">DF037_20620</name>
</gene>
<proteinExistence type="predicted"/>
<accession>A0A3N8R2X8</accession>
<evidence type="ECO:0000313" key="2">
    <source>
        <dbReference type="Proteomes" id="UP000269271"/>
    </source>
</evidence>
<reference evidence="1 2" key="1">
    <citation type="submission" date="2018-08" db="EMBL/GenBank/DDBJ databases">
        <title>Comparative analysis of Burkholderia isolates from Puerto Rico.</title>
        <authorList>
            <person name="Hall C."/>
            <person name="Sahl J."/>
            <person name="Wagner D."/>
        </authorList>
    </citation>
    <scope>NUCLEOTIDE SEQUENCE [LARGE SCALE GENOMIC DNA]</scope>
    <source>
        <strain evidence="1 2">Bp9001</strain>
    </source>
</reference>
<organism evidence="1 2">
    <name type="scientific">Burkholderia contaminans</name>
    <dbReference type="NCBI Taxonomy" id="488447"/>
    <lineage>
        <taxon>Bacteria</taxon>
        <taxon>Pseudomonadati</taxon>
        <taxon>Pseudomonadota</taxon>
        <taxon>Betaproteobacteria</taxon>
        <taxon>Burkholderiales</taxon>
        <taxon>Burkholderiaceae</taxon>
        <taxon>Burkholderia</taxon>
        <taxon>Burkholderia cepacia complex</taxon>
    </lineage>
</organism>
<evidence type="ECO:0000313" key="1">
    <source>
        <dbReference type="EMBL" id="RQT26096.1"/>
    </source>
</evidence>
<sequence>MTIVAPGRNGFVTVAEKRRNFMLGTGLPRRNALGTITYGGRGWRAKLFTAALEALQRALSETREKDDTRRALYGG</sequence>
<comment type="caution">
    <text evidence="1">The sequence shown here is derived from an EMBL/GenBank/DDBJ whole genome shotgun (WGS) entry which is preliminary data.</text>
</comment>
<dbReference type="Proteomes" id="UP000269271">
    <property type="component" value="Unassembled WGS sequence"/>
</dbReference>
<name>A0A3N8R2X8_9BURK</name>
<dbReference type="AlphaFoldDB" id="A0A3N8R2X8"/>
<dbReference type="EMBL" id="QTQX01000013">
    <property type="protein sequence ID" value="RQT26096.1"/>
    <property type="molecule type" value="Genomic_DNA"/>
</dbReference>